<dbReference type="Proteomes" id="UP000326354">
    <property type="component" value="Chromosome"/>
</dbReference>
<dbReference type="RefSeq" id="WP_151968741.1">
    <property type="nucleotide sequence ID" value="NZ_AP019860.1"/>
</dbReference>
<dbReference type="KEGG" id="uam:UABAM_02958"/>
<evidence type="ECO:0000313" key="2">
    <source>
        <dbReference type="EMBL" id="BBM84597.1"/>
    </source>
</evidence>
<evidence type="ECO:0008006" key="4">
    <source>
        <dbReference type="Google" id="ProtNLM"/>
    </source>
</evidence>
<accession>A0A5S9IN59</accession>
<sequence length="230" mass="25043">MFSRFTFVLLLLLSMSYVSAATISIRATGEVDKVVKTAGLFDLSSVDVGDVVTFEWLLDSADFVGSVTGPGQDITNFLSSANFRIFDNSGDIINVDFVDFFGSRNINGFGSRGILDDQGNPLEGAVLAFINHNDDNTLRLENRVGVTGNTSEFGFGPAEFDNQSFEDMAEFIHNNIPFASFAAVDGGNIDLIQMFSDDGTTVTVTAAIPEPQTYCLLVFFGLIFFSKRKK</sequence>
<dbReference type="AlphaFoldDB" id="A0A5S9IN59"/>
<proteinExistence type="predicted"/>
<gene>
    <name evidence="2" type="ORF">UABAM_02958</name>
</gene>
<evidence type="ECO:0000256" key="1">
    <source>
        <dbReference type="SAM" id="SignalP"/>
    </source>
</evidence>
<name>A0A5S9IN59_UABAM</name>
<feature type="chain" id="PRO_5024835785" description="PEP-CTERM protein-sorting domain-containing protein" evidence="1">
    <location>
        <begin position="21"/>
        <end position="230"/>
    </location>
</feature>
<dbReference type="EMBL" id="AP019860">
    <property type="protein sequence ID" value="BBM84597.1"/>
    <property type="molecule type" value="Genomic_DNA"/>
</dbReference>
<evidence type="ECO:0000313" key="3">
    <source>
        <dbReference type="Proteomes" id="UP000326354"/>
    </source>
</evidence>
<reference evidence="2 3" key="1">
    <citation type="submission" date="2019-08" db="EMBL/GenBank/DDBJ databases">
        <title>Complete genome sequence of Candidatus Uab amorphum.</title>
        <authorList>
            <person name="Shiratori T."/>
            <person name="Suzuki S."/>
            <person name="Kakizawa Y."/>
            <person name="Ishida K."/>
        </authorList>
    </citation>
    <scope>NUCLEOTIDE SEQUENCE [LARGE SCALE GENOMIC DNA]</scope>
    <source>
        <strain evidence="2 3">SRT547</strain>
    </source>
</reference>
<feature type="signal peptide" evidence="1">
    <location>
        <begin position="1"/>
        <end position="20"/>
    </location>
</feature>
<keyword evidence="1" id="KW-0732">Signal</keyword>
<organism evidence="2 3">
    <name type="scientific">Uabimicrobium amorphum</name>
    <dbReference type="NCBI Taxonomy" id="2596890"/>
    <lineage>
        <taxon>Bacteria</taxon>
        <taxon>Pseudomonadati</taxon>
        <taxon>Planctomycetota</taxon>
        <taxon>Candidatus Uabimicrobiia</taxon>
        <taxon>Candidatus Uabimicrobiales</taxon>
        <taxon>Candidatus Uabimicrobiaceae</taxon>
        <taxon>Candidatus Uabimicrobium</taxon>
    </lineage>
</organism>
<protein>
    <recommendedName>
        <fullName evidence="4">PEP-CTERM protein-sorting domain-containing protein</fullName>
    </recommendedName>
</protein>
<keyword evidence="3" id="KW-1185">Reference proteome</keyword>